<name>A0ABV9U9K1_9ACTN</name>
<comment type="caution">
    <text evidence="4">The sequence shown here is derived from an EMBL/GenBank/DDBJ whole genome shotgun (WGS) entry which is preliminary data.</text>
</comment>
<keyword evidence="1" id="KW-0597">Phosphoprotein</keyword>
<feature type="region of interest" description="Disordered" evidence="2">
    <location>
        <begin position="29"/>
        <end position="76"/>
    </location>
</feature>
<reference evidence="5" key="1">
    <citation type="journal article" date="2019" name="Int. J. Syst. Evol. Microbiol.">
        <title>The Global Catalogue of Microorganisms (GCM) 10K type strain sequencing project: providing services to taxonomists for standard genome sequencing and annotation.</title>
        <authorList>
            <consortium name="The Broad Institute Genomics Platform"/>
            <consortium name="The Broad Institute Genome Sequencing Center for Infectious Disease"/>
            <person name="Wu L."/>
            <person name="Ma J."/>
        </authorList>
    </citation>
    <scope>NUCLEOTIDE SEQUENCE [LARGE SCALE GENOMIC DNA]</scope>
    <source>
        <strain evidence="5">KLKA75</strain>
    </source>
</reference>
<dbReference type="CDD" id="cd00060">
    <property type="entry name" value="FHA"/>
    <property type="match status" value="1"/>
</dbReference>
<accession>A0ABV9U9K1</accession>
<dbReference type="RefSeq" id="WP_378262486.1">
    <property type="nucleotide sequence ID" value="NZ_JBHSIT010000012.1"/>
</dbReference>
<evidence type="ECO:0000259" key="3">
    <source>
        <dbReference type="PROSITE" id="PS50006"/>
    </source>
</evidence>
<dbReference type="Proteomes" id="UP001595872">
    <property type="component" value="Unassembled WGS sequence"/>
</dbReference>
<dbReference type="PROSITE" id="PS50006">
    <property type="entry name" value="FHA_DOMAIN"/>
    <property type="match status" value="1"/>
</dbReference>
<organism evidence="4 5">
    <name type="scientific">Actinomadura gamaensis</name>
    <dbReference type="NCBI Taxonomy" id="1763541"/>
    <lineage>
        <taxon>Bacteria</taxon>
        <taxon>Bacillati</taxon>
        <taxon>Actinomycetota</taxon>
        <taxon>Actinomycetes</taxon>
        <taxon>Streptosporangiales</taxon>
        <taxon>Thermomonosporaceae</taxon>
        <taxon>Actinomadura</taxon>
    </lineage>
</organism>
<dbReference type="PANTHER" id="PTHR23308">
    <property type="entry name" value="NUCLEAR INHIBITOR OF PROTEIN PHOSPHATASE-1"/>
    <property type="match status" value="1"/>
</dbReference>
<protein>
    <submittedName>
        <fullName evidence="4">FHA domain-containing protein</fullName>
    </submittedName>
</protein>
<keyword evidence="5" id="KW-1185">Reference proteome</keyword>
<feature type="domain" description="FHA" evidence="3">
    <location>
        <begin position="197"/>
        <end position="256"/>
    </location>
</feature>
<evidence type="ECO:0000313" key="5">
    <source>
        <dbReference type="Proteomes" id="UP001595872"/>
    </source>
</evidence>
<gene>
    <name evidence="4" type="ORF">ACFPCY_34775</name>
</gene>
<dbReference type="Pfam" id="PF00498">
    <property type="entry name" value="FHA"/>
    <property type="match status" value="1"/>
</dbReference>
<dbReference type="EMBL" id="JBHSIT010000012">
    <property type="protein sequence ID" value="MFC4912509.1"/>
    <property type="molecule type" value="Genomic_DNA"/>
</dbReference>
<dbReference type="InterPro" id="IPR008984">
    <property type="entry name" value="SMAD_FHA_dom_sf"/>
</dbReference>
<dbReference type="SUPFAM" id="SSF49879">
    <property type="entry name" value="SMAD/FHA domain"/>
    <property type="match status" value="1"/>
</dbReference>
<evidence type="ECO:0000256" key="1">
    <source>
        <dbReference type="ARBA" id="ARBA00022553"/>
    </source>
</evidence>
<dbReference type="Gene3D" id="2.60.200.20">
    <property type="match status" value="1"/>
</dbReference>
<feature type="compositionally biased region" description="Gly residues" evidence="2">
    <location>
        <begin position="47"/>
        <end position="65"/>
    </location>
</feature>
<sequence>MAKCSVCAAELAPGDEFCDTCGSRAESAPRLEFTREGGPAGAHRDGGAAGAGGAQGGGGAGGAQREGGAESPHPEAGAVLCPVCGTRKSGRFCEEDGYDFDTGRQAERPAAFGVPLVPSVPPGPPDAGEATCDLPIFAERFGPGGGDPPRARTWTAVVTADRAYFDAVLKLGGPDAGQIAFPPYCPDRLITLAGERVRIGRRSASRRIEPEIDLSVPPEDPGVSRLHAVLLAQPDGSWTLVDPGSANGTTLNDDLEPIPVNVPVPVKDGDRVHVGAWTTITLRSPE</sequence>
<dbReference type="InterPro" id="IPR000253">
    <property type="entry name" value="FHA_dom"/>
</dbReference>
<evidence type="ECO:0000256" key="2">
    <source>
        <dbReference type="SAM" id="MobiDB-lite"/>
    </source>
</evidence>
<dbReference type="InterPro" id="IPR050923">
    <property type="entry name" value="Cell_Proc_Reg/RNA_Proc"/>
</dbReference>
<proteinExistence type="predicted"/>
<evidence type="ECO:0000313" key="4">
    <source>
        <dbReference type="EMBL" id="MFC4912509.1"/>
    </source>
</evidence>